<evidence type="ECO:0000313" key="2">
    <source>
        <dbReference type="EMBL" id="KAA3484842.1"/>
    </source>
</evidence>
<evidence type="ECO:0000313" key="3">
    <source>
        <dbReference type="Proteomes" id="UP000325315"/>
    </source>
</evidence>
<dbReference type="OrthoDB" id="1300414at2759"/>
<dbReference type="InterPro" id="IPR043502">
    <property type="entry name" value="DNA/RNA_pol_sf"/>
</dbReference>
<dbReference type="CDD" id="cd00303">
    <property type="entry name" value="retropepsin_like"/>
    <property type="match status" value="1"/>
</dbReference>
<dbReference type="SUPFAM" id="SSF50630">
    <property type="entry name" value="Acid proteases"/>
    <property type="match status" value="1"/>
</dbReference>
<dbReference type="PANTHER" id="PTHR15503">
    <property type="entry name" value="LDOC1 RELATED"/>
    <property type="match status" value="1"/>
</dbReference>
<reference evidence="3" key="1">
    <citation type="journal article" date="2019" name="Plant Biotechnol. J.">
        <title>Genome sequencing of the Australian wild diploid species Gossypium australe highlights disease resistance and delayed gland morphogenesis.</title>
        <authorList>
            <person name="Cai Y."/>
            <person name="Cai X."/>
            <person name="Wang Q."/>
            <person name="Wang P."/>
            <person name="Zhang Y."/>
            <person name="Cai C."/>
            <person name="Xu Y."/>
            <person name="Wang K."/>
            <person name="Zhou Z."/>
            <person name="Wang C."/>
            <person name="Geng S."/>
            <person name="Li B."/>
            <person name="Dong Q."/>
            <person name="Hou Y."/>
            <person name="Wang H."/>
            <person name="Ai P."/>
            <person name="Liu Z."/>
            <person name="Yi F."/>
            <person name="Sun M."/>
            <person name="An G."/>
            <person name="Cheng J."/>
            <person name="Zhang Y."/>
            <person name="Shi Q."/>
            <person name="Xie Y."/>
            <person name="Shi X."/>
            <person name="Chang Y."/>
            <person name="Huang F."/>
            <person name="Chen Y."/>
            <person name="Hong S."/>
            <person name="Mi L."/>
            <person name="Sun Q."/>
            <person name="Zhang L."/>
            <person name="Zhou B."/>
            <person name="Peng R."/>
            <person name="Zhang X."/>
            <person name="Liu F."/>
        </authorList>
    </citation>
    <scope>NUCLEOTIDE SEQUENCE [LARGE SCALE GENOMIC DNA]</scope>
    <source>
        <strain evidence="3">cv. PA1801</strain>
    </source>
</reference>
<keyword evidence="3" id="KW-1185">Reference proteome</keyword>
<dbReference type="Gene3D" id="3.10.10.10">
    <property type="entry name" value="HIV Type 1 Reverse Transcriptase, subunit A, domain 1"/>
    <property type="match status" value="1"/>
</dbReference>
<dbReference type="Pfam" id="PF08284">
    <property type="entry name" value="RVP_2"/>
    <property type="match status" value="1"/>
</dbReference>
<dbReference type="PANTHER" id="PTHR15503:SF45">
    <property type="entry name" value="RNA-DIRECTED DNA POLYMERASE HOMOLOG"/>
    <property type="match status" value="1"/>
</dbReference>
<gene>
    <name evidence="2" type="ORF">EPI10_006899</name>
</gene>
<dbReference type="SUPFAM" id="SSF56672">
    <property type="entry name" value="DNA/RNA polymerases"/>
    <property type="match status" value="1"/>
</dbReference>
<feature type="compositionally biased region" description="Basic and acidic residues" evidence="1">
    <location>
        <begin position="46"/>
        <end position="63"/>
    </location>
</feature>
<sequence length="471" mass="53384">MVATEYERCIRFEDSLRDNLRALIAPQKERDFTTLVDKAKITEEVKRTERQNRERGRNKRDLKPSSSIQKPKKKSRVDGAIRVGVPIAATGQPPFNDCGRHHLGECWKRTGACLRCCSLEHRTRDCSWMVDQMQALDNNSTQPPRVVQQLVKGRGQARGGNGLGCGQRALGRGASHTEARQLALVYAVRHREDGDASDVITGTFFIHNAPYTALIDIGSTHSYIACTVSKNSGILVESTTSEVTVLSLLRQSIRVNKLFRDIPLEVQGAIFLADMMELPFGEFDLVLGMDWRTEVVLIGERRNYLSNVIFALRAEKLVRSRDSLVKDIRTIKDFPYIFPEELPRLPLNREVEFKIELIHGTAPVAIAPYGMAPKELIQELLYRGFIRPSVSPWGAPIRFVKKKDRSMRMCIYYRCFDFLQDRHSIRISLDSLWSLRVPSDAIWTDKCSSSFYGYDELSVPALSGSVRGGIY</sequence>
<dbReference type="EMBL" id="SMMG02000002">
    <property type="protein sequence ID" value="KAA3484842.1"/>
    <property type="molecule type" value="Genomic_DNA"/>
</dbReference>
<dbReference type="Gene3D" id="2.40.70.10">
    <property type="entry name" value="Acid Proteases"/>
    <property type="match status" value="1"/>
</dbReference>
<name>A0A5B6WVE2_9ROSI</name>
<dbReference type="InterPro" id="IPR021109">
    <property type="entry name" value="Peptidase_aspartic_dom_sf"/>
</dbReference>
<organism evidence="2 3">
    <name type="scientific">Gossypium australe</name>
    <dbReference type="NCBI Taxonomy" id="47621"/>
    <lineage>
        <taxon>Eukaryota</taxon>
        <taxon>Viridiplantae</taxon>
        <taxon>Streptophyta</taxon>
        <taxon>Embryophyta</taxon>
        <taxon>Tracheophyta</taxon>
        <taxon>Spermatophyta</taxon>
        <taxon>Magnoliopsida</taxon>
        <taxon>eudicotyledons</taxon>
        <taxon>Gunneridae</taxon>
        <taxon>Pentapetalae</taxon>
        <taxon>rosids</taxon>
        <taxon>malvids</taxon>
        <taxon>Malvales</taxon>
        <taxon>Malvaceae</taxon>
        <taxon>Malvoideae</taxon>
        <taxon>Gossypium</taxon>
    </lineage>
</organism>
<comment type="caution">
    <text evidence="2">The sequence shown here is derived from an EMBL/GenBank/DDBJ whole genome shotgun (WGS) entry which is preliminary data.</text>
</comment>
<dbReference type="AlphaFoldDB" id="A0A5B6WVE2"/>
<accession>A0A5B6WVE2</accession>
<dbReference type="Proteomes" id="UP000325315">
    <property type="component" value="Unassembled WGS sequence"/>
</dbReference>
<proteinExistence type="predicted"/>
<dbReference type="InterPro" id="IPR032567">
    <property type="entry name" value="RTL1-rel"/>
</dbReference>
<evidence type="ECO:0000256" key="1">
    <source>
        <dbReference type="SAM" id="MobiDB-lite"/>
    </source>
</evidence>
<protein>
    <submittedName>
        <fullName evidence="2">Pre-mrna-splicing factor slu7</fullName>
    </submittedName>
</protein>
<feature type="region of interest" description="Disordered" evidence="1">
    <location>
        <begin position="46"/>
        <end position="79"/>
    </location>
</feature>